<dbReference type="InterPro" id="IPR054173">
    <property type="entry name" value="ThiI_fer"/>
</dbReference>
<dbReference type="Pfam" id="PF22025">
    <property type="entry name" value="ThiI_fer"/>
    <property type="match status" value="1"/>
</dbReference>
<evidence type="ECO:0000259" key="1">
    <source>
        <dbReference type="Pfam" id="PF22025"/>
    </source>
</evidence>
<evidence type="ECO:0000313" key="3">
    <source>
        <dbReference type="Proteomes" id="UP000823631"/>
    </source>
</evidence>
<gene>
    <name evidence="2" type="ORF">IAB19_06730</name>
</gene>
<evidence type="ECO:0000313" key="2">
    <source>
        <dbReference type="EMBL" id="MBO8416055.1"/>
    </source>
</evidence>
<dbReference type="Proteomes" id="UP000823631">
    <property type="component" value="Unassembled WGS sequence"/>
</dbReference>
<protein>
    <submittedName>
        <fullName evidence="2">tRNA 4-thiouridine(8) synthase ThiI</fullName>
    </submittedName>
</protein>
<name>A0A9D9DCY7_9GAMM</name>
<feature type="domain" description="ThiI ferredoxin-like" evidence="1">
    <location>
        <begin position="3"/>
        <end position="56"/>
    </location>
</feature>
<comment type="caution">
    <text evidence="2">The sequence shown here is derived from an EMBL/GenBank/DDBJ whole genome shotgun (WGS) entry which is preliminary data.</text>
</comment>
<dbReference type="EMBL" id="JADINH010000142">
    <property type="protein sequence ID" value="MBO8416055.1"/>
    <property type="molecule type" value="Genomic_DNA"/>
</dbReference>
<feature type="non-terminal residue" evidence="2">
    <location>
        <position position="57"/>
    </location>
</feature>
<accession>A0A9D9DCY7</accession>
<dbReference type="AlphaFoldDB" id="A0A9D9DCY7"/>
<dbReference type="SUPFAM" id="SSF143437">
    <property type="entry name" value="THUMP domain-like"/>
    <property type="match status" value="1"/>
</dbReference>
<reference evidence="2" key="2">
    <citation type="journal article" date="2021" name="PeerJ">
        <title>Extensive microbial diversity within the chicken gut microbiome revealed by metagenomics and culture.</title>
        <authorList>
            <person name="Gilroy R."/>
            <person name="Ravi A."/>
            <person name="Getino M."/>
            <person name="Pursley I."/>
            <person name="Horton D.L."/>
            <person name="Alikhan N.F."/>
            <person name="Baker D."/>
            <person name="Gharbi K."/>
            <person name="Hall N."/>
            <person name="Watson M."/>
            <person name="Adriaenssens E.M."/>
            <person name="Foster-Nyarko E."/>
            <person name="Jarju S."/>
            <person name="Secka A."/>
            <person name="Antonio M."/>
            <person name="Oren A."/>
            <person name="Chaudhuri R.R."/>
            <person name="La Ragione R."/>
            <person name="Hildebrand F."/>
            <person name="Pallen M.J."/>
        </authorList>
    </citation>
    <scope>NUCLEOTIDE SEQUENCE</scope>
    <source>
        <strain evidence="2">17213</strain>
    </source>
</reference>
<proteinExistence type="predicted"/>
<organism evidence="2 3">
    <name type="scientific">Candidatus Avisuccinivibrio stercorigallinarum</name>
    <dbReference type="NCBI Taxonomy" id="2840704"/>
    <lineage>
        <taxon>Bacteria</taxon>
        <taxon>Pseudomonadati</taxon>
        <taxon>Pseudomonadota</taxon>
        <taxon>Gammaproteobacteria</taxon>
        <taxon>Aeromonadales</taxon>
        <taxon>Succinivibrionaceae</taxon>
        <taxon>Succinivibrionaceae incertae sedis</taxon>
        <taxon>Candidatus Avisuccinivibrio</taxon>
    </lineage>
</organism>
<reference evidence="2" key="1">
    <citation type="submission" date="2020-10" db="EMBL/GenBank/DDBJ databases">
        <authorList>
            <person name="Gilroy R."/>
        </authorList>
    </citation>
    <scope>NUCLEOTIDE SEQUENCE</scope>
    <source>
        <strain evidence="2">17213</strain>
    </source>
</reference>
<dbReference type="Gene3D" id="3.30.70.1510">
    <property type="entry name" value="THUMP domain-like"/>
    <property type="match status" value="1"/>
</dbReference>
<sequence>MKFIVRLFPEISIKSRPVRNRLIQQLQQNIINAAKHHNLELHVFSQWDKQFVRCADA</sequence>